<dbReference type="InterPro" id="IPR017853">
    <property type="entry name" value="GH"/>
</dbReference>
<keyword evidence="5" id="KW-0472">Membrane</keyword>
<keyword evidence="9" id="KW-1185">Reference proteome</keyword>
<dbReference type="Gene3D" id="2.60.40.1180">
    <property type="entry name" value="Golgi alpha-mannosidase II"/>
    <property type="match status" value="1"/>
</dbReference>
<dbReference type="GO" id="GO:0005975">
    <property type="term" value="P:carbohydrate metabolic process"/>
    <property type="evidence" value="ECO:0007669"/>
    <property type="project" value="InterPro"/>
</dbReference>
<proteinExistence type="inferred from homology"/>
<dbReference type="InterPro" id="IPR000322">
    <property type="entry name" value="Glyco_hydro_31_TIM"/>
</dbReference>
<feature type="domain" description="Glycoside hydrolase family 31 TIM barrel" evidence="6">
    <location>
        <begin position="339"/>
        <end position="563"/>
    </location>
</feature>
<dbReference type="PANTHER" id="PTHR43053:SF4">
    <property type="entry name" value="MYOGENESIS-REGULATING GLYCOSIDASE"/>
    <property type="match status" value="1"/>
</dbReference>
<feature type="transmembrane region" description="Helical" evidence="5">
    <location>
        <begin position="57"/>
        <end position="76"/>
    </location>
</feature>
<evidence type="ECO:0000313" key="9">
    <source>
        <dbReference type="Proteomes" id="UP001347796"/>
    </source>
</evidence>
<name>A0AAN8JSG8_PATCE</name>
<protein>
    <submittedName>
        <fullName evidence="8">Uncharacterized protein</fullName>
    </submittedName>
</protein>
<dbReference type="EMBL" id="JAZGQO010000008">
    <property type="protein sequence ID" value="KAK6179213.1"/>
    <property type="molecule type" value="Genomic_DNA"/>
</dbReference>
<dbReference type="InterPro" id="IPR050985">
    <property type="entry name" value="Alpha-glycosidase_related"/>
</dbReference>
<keyword evidence="5" id="KW-1133">Transmembrane helix</keyword>
<keyword evidence="2 4" id="KW-0378">Hydrolase</keyword>
<reference evidence="8 9" key="1">
    <citation type="submission" date="2024-01" db="EMBL/GenBank/DDBJ databases">
        <title>The genome of the rayed Mediterranean limpet Patella caerulea (Linnaeus, 1758).</title>
        <authorList>
            <person name="Anh-Thu Weber A."/>
            <person name="Halstead-Nussloch G."/>
        </authorList>
    </citation>
    <scope>NUCLEOTIDE SEQUENCE [LARGE SCALE GENOMIC DNA]</scope>
    <source>
        <strain evidence="8">AATW-2023a</strain>
        <tissue evidence="8">Whole specimen</tissue>
    </source>
</reference>
<feature type="domain" description="Glycosyl hydrolase family 31 C-terminal" evidence="7">
    <location>
        <begin position="603"/>
        <end position="682"/>
    </location>
</feature>
<keyword evidence="5" id="KW-0812">Transmembrane</keyword>
<evidence type="ECO:0000259" key="6">
    <source>
        <dbReference type="Pfam" id="PF01055"/>
    </source>
</evidence>
<dbReference type="AlphaFoldDB" id="A0AAN8JSG8"/>
<evidence type="ECO:0000256" key="4">
    <source>
        <dbReference type="RuleBase" id="RU361185"/>
    </source>
</evidence>
<dbReference type="SUPFAM" id="SSF51445">
    <property type="entry name" value="(Trans)glycosidases"/>
    <property type="match status" value="1"/>
</dbReference>
<evidence type="ECO:0000313" key="8">
    <source>
        <dbReference type="EMBL" id="KAK6179213.1"/>
    </source>
</evidence>
<comment type="similarity">
    <text evidence="1 4">Belongs to the glycosyl hydrolase 31 family.</text>
</comment>
<dbReference type="Proteomes" id="UP001347796">
    <property type="component" value="Unassembled WGS sequence"/>
</dbReference>
<dbReference type="GO" id="GO:0004553">
    <property type="term" value="F:hydrolase activity, hydrolyzing O-glycosyl compounds"/>
    <property type="evidence" value="ECO:0007669"/>
    <property type="project" value="InterPro"/>
</dbReference>
<dbReference type="InterPro" id="IPR048395">
    <property type="entry name" value="Glyco_hydro_31_C"/>
</dbReference>
<dbReference type="Pfam" id="PF01055">
    <property type="entry name" value="Glyco_hydro_31_2nd"/>
    <property type="match status" value="1"/>
</dbReference>
<dbReference type="Gene3D" id="3.20.20.80">
    <property type="entry name" value="Glycosidases"/>
    <property type="match status" value="1"/>
</dbReference>
<evidence type="ECO:0000256" key="1">
    <source>
        <dbReference type="ARBA" id="ARBA00007806"/>
    </source>
</evidence>
<keyword evidence="3 4" id="KW-0326">Glycosidase</keyword>
<evidence type="ECO:0000256" key="3">
    <source>
        <dbReference type="ARBA" id="ARBA00023295"/>
    </source>
</evidence>
<dbReference type="SUPFAM" id="SSF51011">
    <property type="entry name" value="Glycosyl hydrolase domain"/>
    <property type="match status" value="1"/>
</dbReference>
<dbReference type="Pfam" id="PF21365">
    <property type="entry name" value="Glyco_hydro_31_3rd"/>
    <property type="match status" value="1"/>
</dbReference>
<sequence>MQQGKESSAPLMRERENEEVLSQLPLVLPSTKISGVNASEAIHVQENKRRKRRIMKVAVYLMFGLIVVGVFSVWLFHKDSNESVSMGSRFKFTVKARTLEIQNAAGDGVLYADLGMHLKATPYEQCWNDEINEYEINCIDWRKMAEVHFHKNEGVTNSCYSIDWTALSEEFEAEDCFYIQTYNWFGFLSDGHSTWPMKDIRLRNMSFYPKYPNKLDRNLVPYWLSSAGVSIVINNNTPFSVSWNISAQRQLCVAATKSYKAISAKPVLRYTICQGEDMQQAYYRTKEFLEEFLAKTPLNTKMNDIIPNPIYYVTDESGLDTIKEKLASNSKCAYLELFSDWESQYGDLVFKPEVFTKLKNLQTSLSAEHCKYMVPISAFFAFKSKNFEIGIANKYFVRDEMNLATELMNWDGHEGAVLDITNQNATSWYIKKLSNLLNQLDIGAFKLLHVDIPSLISFQDTNASVLDYPKFFAKMVAKLNVTMVIENVAGFMLNEAHVVVHTNMNFTQESRCFNKVVPETLMLGLESYSLIIADIGKLIDFDITEELLTRWLQIVIFYPGYRLPFFPVMSDQVMNRRVETLTRLRNQVVIPYLQELRENQESDPLIRPLWWPDPEDDVAQVINDQFLVGDKILVTPILCEGVNFRNVYLPRGNWQAGHSGIVSEGKSWIQVHYDNLDQVPYFTLVED</sequence>
<comment type="caution">
    <text evidence="8">The sequence shown here is derived from an EMBL/GenBank/DDBJ whole genome shotgun (WGS) entry which is preliminary data.</text>
</comment>
<evidence type="ECO:0000259" key="7">
    <source>
        <dbReference type="Pfam" id="PF21365"/>
    </source>
</evidence>
<dbReference type="PANTHER" id="PTHR43053">
    <property type="entry name" value="GLYCOSIDASE FAMILY 31"/>
    <property type="match status" value="1"/>
</dbReference>
<evidence type="ECO:0000256" key="5">
    <source>
        <dbReference type="SAM" id="Phobius"/>
    </source>
</evidence>
<evidence type="ECO:0000256" key="2">
    <source>
        <dbReference type="ARBA" id="ARBA00022801"/>
    </source>
</evidence>
<organism evidence="8 9">
    <name type="scientific">Patella caerulea</name>
    <name type="common">Rayed Mediterranean limpet</name>
    <dbReference type="NCBI Taxonomy" id="87958"/>
    <lineage>
        <taxon>Eukaryota</taxon>
        <taxon>Metazoa</taxon>
        <taxon>Spiralia</taxon>
        <taxon>Lophotrochozoa</taxon>
        <taxon>Mollusca</taxon>
        <taxon>Gastropoda</taxon>
        <taxon>Patellogastropoda</taxon>
        <taxon>Patelloidea</taxon>
        <taxon>Patellidae</taxon>
        <taxon>Patella</taxon>
    </lineage>
</organism>
<gene>
    <name evidence="8" type="ORF">SNE40_011625</name>
</gene>
<dbReference type="InterPro" id="IPR013780">
    <property type="entry name" value="Glyco_hydro_b"/>
</dbReference>
<accession>A0AAN8JSG8</accession>